<evidence type="ECO:0000313" key="10">
    <source>
        <dbReference type="EMBL" id="ODM99208.1"/>
    </source>
</evidence>
<dbReference type="GO" id="GO:0000786">
    <property type="term" value="C:nucleosome"/>
    <property type="evidence" value="ECO:0007669"/>
    <property type="project" value="InterPro"/>
</dbReference>
<dbReference type="PANTHER" id="PTHR11467">
    <property type="entry name" value="HISTONE H1"/>
    <property type="match status" value="1"/>
</dbReference>
<dbReference type="SMART" id="SM00526">
    <property type="entry name" value="H15"/>
    <property type="match status" value="1"/>
</dbReference>
<gene>
    <name evidence="10" type="ORF">Ocin01_07474</name>
</gene>
<feature type="compositionally biased region" description="Low complexity" evidence="8">
    <location>
        <begin position="111"/>
        <end position="123"/>
    </location>
</feature>
<dbReference type="GO" id="GO:0005634">
    <property type="term" value="C:nucleus"/>
    <property type="evidence" value="ECO:0007669"/>
    <property type="project" value="UniProtKB-SubCell"/>
</dbReference>
<dbReference type="AlphaFoldDB" id="A0A1D2N1S5"/>
<evidence type="ECO:0000256" key="1">
    <source>
        <dbReference type="ARBA" id="ARBA00002809"/>
    </source>
</evidence>
<dbReference type="GO" id="GO:0030261">
    <property type="term" value="P:chromosome condensation"/>
    <property type="evidence" value="ECO:0007669"/>
    <property type="project" value="TreeGrafter"/>
</dbReference>
<feature type="domain" description="H15" evidence="9">
    <location>
        <begin position="30"/>
        <end position="104"/>
    </location>
</feature>
<feature type="compositionally biased region" description="Basic and acidic residues" evidence="8">
    <location>
        <begin position="97"/>
        <end position="110"/>
    </location>
</feature>
<sequence length="161" mass="16969">MAEKTGAVQAPALKKGKGEKSTKSEAKSSSHPSSAAMIKEAISKLNEKGGSSLYAIKKYIADEHKLDMEKHGNFIRKALKNAVEAASPSKAKNTAAKKTEAEPKAKEVKTAKPTAPKTSAKAKPVVKKSQVKVKLPKTLKPTAAAAKPKTGSQKKAAPKKK</sequence>
<dbReference type="GO" id="GO:0006334">
    <property type="term" value="P:nucleosome assembly"/>
    <property type="evidence" value="ECO:0007669"/>
    <property type="project" value="InterPro"/>
</dbReference>
<feature type="compositionally biased region" description="Low complexity" evidence="8">
    <location>
        <begin position="29"/>
        <end position="39"/>
    </location>
</feature>
<dbReference type="SUPFAM" id="SSF46785">
    <property type="entry name" value="Winged helix' DNA-binding domain"/>
    <property type="match status" value="1"/>
</dbReference>
<dbReference type="InterPro" id="IPR005818">
    <property type="entry name" value="Histone_H1/H5_H15"/>
</dbReference>
<feature type="compositionally biased region" description="Low complexity" evidence="8">
    <location>
        <begin position="138"/>
        <end position="150"/>
    </location>
</feature>
<comment type="caution">
    <text evidence="10">The sequence shown here is derived from an EMBL/GenBank/DDBJ whole genome shotgun (WGS) entry which is preliminary data.</text>
</comment>
<proteinExistence type="inferred from homology"/>
<feature type="compositionally biased region" description="Low complexity" evidence="8">
    <location>
        <begin position="85"/>
        <end position="96"/>
    </location>
</feature>
<comment type="subcellular location">
    <subcellularLocation>
        <location evidence="3">Chromosome</location>
    </subcellularLocation>
    <subcellularLocation>
        <location evidence="2 7">Nucleus</location>
    </subcellularLocation>
</comment>
<dbReference type="InterPro" id="IPR005819">
    <property type="entry name" value="H1/H5"/>
</dbReference>
<comment type="function">
    <text evidence="1">Histones H1 are necessary for the condensation of nucleosome chains into higher-order structures.</text>
</comment>
<comment type="similarity">
    <text evidence="7">Belongs to the histone H1/H5 family.</text>
</comment>
<keyword evidence="4 7" id="KW-0158">Chromosome</keyword>
<evidence type="ECO:0000256" key="4">
    <source>
        <dbReference type="ARBA" id="ARBA00022454"/>
    </source>
</evidence>
<reference evidence="10 11" key="1">
    <citation type="journal article" date="2016" name="Genome Biol. Evol.">
        <title>Gene Family Evolution Reflects Adaptation to Soil Environmental Stressors in the Genome of the Collembolan Orchesella cincta.</title>
        <authorList>
            <person name="Faddeeva-Vakhrusheva A."/>
            <person name="Derks M.F."/>
            <person name="Anvar S.Y."/>
            <person name="Agamennone V."/>
            <person name="Suring W."/>
            <person name="Smit S."/>
            <person name="van Straalen N.M."/>
            <person name="Roelofs D."/>
        </authorList>
    </citation>
    <scope>NUCLEOTIDE SEQUENCE [LARGE SCALE GENOMIC DNA]</scope>
    <source>
        <tissue evidence="10">Mixed pool</tissue>
    </source>
</reference>
<keyword evidence="5 7" id="KW-0238">DNA-binding</keyword>
<evidence type="ECO:0000313" key="11">
    <source>
        <dbReference type="Proteomes" id="UP000094527"/>
    </source>
</evidence>
<protein>
    <submittedName>
        <fullName evidence="10">Histone H1.2</fullName>
    </submittedName>
</protein>
<dbReference type="PRINTS" id="PR00624">
    <property type="entry name" value="HISTONEH5"/>
</dbReference>
<feature type="region of interest" description="Disordered" evidence="8">
    <location>
        <begin position="1"/>
        <end position="41"/>
    </location>
</feature>
<dbReference type="InterPro" id="IPR036390">
    <property type="entry name" value="WH_DNA-bd_sf"/>
</dbReference>
<dbReference type="Proteomes" id="UP000094527">
    <property type="component" value="Unassembled WGS sequence"/>
</dbReference>
<dbReference type="GO" id="GO:0045910">
    <property type="term" value="P:negative regulation of DNA recombination"/>
    <property type="evidence" value="ECO:0007669"/>
    <property type="project" value="TreeGrafter"/>
</dbReference>
<dbReference type="Gene3D" id="1.10.10.10">
    <property type="entry name" value="Winged helix-like DNA-binding domain superfamily/Winged helix DNA-binding domain"/>
    <property type="match status" value="1"/>
</dbReference>
<accession>A0A1D2N1S5</accession>
<evidence type="ECO:0000259" key="9">
    <source>
        <dbReference type="PROSITE" id="PS51504"/>
    </source>
</evidence>
<dbReference type="PANTHER" id="PTHR11467:SF36">
    <property type="entry name" value="HISTONE 24-RELATED"/>
    <property type="match status" value="1"/>
</dbReference>
<evidence type="ECO:0000256" key="8">
    <source>
        <dbReference type="SAM" id="MobiDB-lite"/>
    </source>
</evidence>
<feature type="compositionally biased region" description="Basic and acidic residues" evidence="8">
    <location>
        <begin position="16"/>
        <end position="28"/>
    </location>
</feature>
<keyword evidence="6 7" id="KW-0539">Nucleus</keyword>
<dbReference type="InterPro" id="IPR036388">
    <property type="entry name" value="WH-like_DNA-bd_sf"/>
</dbReference>
<organism evidence="10 11">
    <name type="scientific">Orchesella cincta</name>
    <name type="common">Springtail</name>
    <name type="synonym">Podura cincta</name>
    <dbReference type="NCBI Taxonomy" id="48709"/>
    <lineage>
        <taxon>Eukaryota</taxon>
        <taxon>Metazoa</taxon>
        <taxon>Ecdysozoa</taxon>
        <taxon>Arthropoda</taxon>
        <taxon>Hexapoda</taxon>
        <taxon>Collembola</taxon>
        <taxon>Entomobryomorpha</taxon>
        <taxon>Entomobryoidea</taxon>
        <taxon>Orchesellidae</taxon>
        <taxon>Orchesellinae</taxon>
        <taxon>Orchesella</taxon>
    </lineage>
</organism>
<evidence type="ECO:0000256" key="6">
    <source>
        <dbReference type="ARBA" id="ARBA00023242"/>
    </source>
</evidence>
<dbReference type="Pfam" id="PF00538">
    <property type="entry name" value="Linker_histone"/>
    <property type="match status" value="1"/>
</dbReference>
<evidence type="ECO:0000256" key="5">
    <source>
        <dbReference type="ARBA" id="ARBA00023125"/>
    </source>
</evidence>
<evidence type="ECO:0000256" key="3">
    <source>
        <dbReference type="ARBA" id="ARBA00004286"/>
    </source>
</evidence>
<feature type="compositionally biased region" description="Basic residues" evidence="8">
    <location>
        <begin position="124"/>
        <end position="137"/>
    </location>
</feature>
<feature type="region of interest" description="Disordered" evidence="8">
    <location>
        <begin position="83"/>
        <end position="161"/>
    </location>
</feature>
<name>A0A1D2N1S5_ORCCI</name>
<dbReference type="GO" id="GO:0031492">
    <property type="term" value="F:nucleosomal DNA binding"/>
    <property type="evidence" value="ECO:0007669"/>
    <property type="project" value="TreeGrafter"/>
</dbReference>
<dbReference type="EMBL" id="LJIJ01000294">
    <property type="protein sequence ID" value="ODM99208.1"/>
    <property type="molecule type" value="Genomic_DNA"/>
</dbReference>
<dbReference type="PROSITE" id="PS51504">
    <property type="entry name" value="H15"/>
    <property type="match status" value="1"/>
</dbReference>
<dbReference type="GO" id="GO:0030527">
    <property type="term" value="F:structural constituent of chromatin"/>
    <property type="evidence" value="ECO:0007669"/>
    <property type="project" value="InterPro"/>
</dbReference>
<keyword evidence="11" id="KW-1185">Reference proteome</keyword>
<dbReference type="GO" id="GO:0003690">
    <property type="term" value="F:double-stranded DNA binding"/>
    <property type="evidence" value="ECO:0007669"/>
    <property type="project" value="TreeGrafter"/>
</dbReference>
<evidence type="ECO:0000256" key="7">
    <source>
        <dbReference type="RuleBase" id="RU003894"/>
    </source>
</evidence>
<evidence type="ECO:0000256" key="2">
    <source>
        <dbReference type="ARBA" id="ARBA00004123"/>
    </source>
</evidence>